<sequence length="124" mass="13636">MCLIKRRTHKTQYTQSGAVRRPAAAGAAGARIFRIGSRPVYSLRARCRNNSLRCQRLARGRGACLSNLHDNFRRAGGGEVAVVDPAGARAAITRALYNRRRVRIAAIVARARTITVDDRAPVLR</sequence>
<evidence type="ECO:0000313" key="1">
    <source>
        <dbReference type="EMBL" id="GBP21543.1"/>
    </source>
</evidence>
<reference evidence="1 2" key="1">
    <citation type="journal article" date="2019" name="Commun. Biol.">
        <title>The bagworm genome reveals a unique fibroin gene that provides high tensile strength.</title>
        <authorList>
            <person name="Kono N."/>
            <person name="Nakamura H."/>
            <person name="Ohtoshi R."/>
            <person name="Tomita M."/>
            <person name="Numata K."/>
            <person name="Arakawa K."/>
        </authorList>
    </citation>
    <scope>NUCLEOTIDE SEQUENCE [LARGE SCALE GENOMIC DNA]</scope>
</reference>
<keyword evidence="2" id="KW-1185">Reference proteome</keyword>
<evidence type="ECO:0000313" key="2">
    <source>
        <dbReference type="Proteomes" id="UP000299102"/>
    </source>
</evidence>
<dbReference type="Proteomes" id="UP000299102">
    <property type="component" value="Unassembled WGS sequence"/>
</dbReference>
<gene>
    <name evidence="1" type="ORF">EVAR_9726_1</name>
</gene>
<organism evidence="1 2">
    <name type="scientific">Eumeta variegata</name>
    <name type="common">Bagworm moth</name>
    <name type="synonym">Eumeta japonica</name>
    <dbReference type="NCBI Taxonomy" id="151549"/>
    <lineage>
        <taxon>Eukaryota</taxon>
        <taxon>Metazoa</taxon>
        <taxon>Ecdysozoa</taxon>
        <taxon>Arthropoda</taxon>
        <taxon>Hexapoda</taxon>
        <taxon>Insecta</taxon>
        <taxon>Pterygota</taxon>
        <taxon>Neoptera</taxon>
        <taxon>Endopterygota</taxon>
        <taxon>Lepidoptera</taxon>
        <taxon>Glossata</taxon>
        <taxon>Ditrysia</taxon>
        <taxon>Tineoidea</taxon>
        <taxon>Psychidae</taxon>
        <taxon>Oiketicinae</taxon>
        <taxon>Eumeta</taxon>
    </lineage>
</organism>
<accession>A0A4C1U577</accession>
<protein>
    <submittedName>
        <fullName evidence="1">Uncharacterized protein</fullName>
    </submittedName>
</protein>
<proteinExistence type="predicted"/>
<dbReference type="EMBL" id="BGZK01000130">
    <property type="protein sequence ID" value="GBP21543.1"/>
    <property type="molecule type" value="Genomic_DNA"/>
</dbReference>
<comment type="caution">
    <text evidence="1">The sequence shown here is derived from an EMBL/GenBank/DDBJ whole genome shotgun (WGS) entry which is preliminary data.</text>
</comment>
<dbReference type="AlphaFoldDB" id="A0A4C1U577"/>
<name>A0A4C1U577_EUMVA</name>